<name>T1PAE3_MUSDO</name>
<feature type="compositionally biased region" description="Acidic residues" evidence="3">
    <location>
        <begin position="765"/>
        <end position="777"/>
    </location>
</feature>
<evidence type="ECO:0000313" key="5">
    <source>
        <dbReference type="EMBL" id="AFP60293.1"/>
    </source>
</evidence>
<dbReference type="Gene3D" id="3.40.50.410">
    <property type="entry name" value="von Willebrand factor, type A domain"/>
    <property type="match status" value="1"/>
</dbReference>
<feature type="compositionally biased region" description="Acidic residues" evidence="3">
    <location>
        <begin position="523"/>
        <end position="537"/>
    </location>
</feature>
<feature type="compositionally biased region" description="Basic and acidic residues" evidence="3">
    <location>
        <begin position="860"/>
        <end position="919"/>
    </location>
</feature>
<accession>T1PAE3</accession>
<dbReference type="GO" id="GO:0030687">
    <property type="term" value="C:preribosome, large subunit precursor"/>
    <property type="evidence" value="ECO:0007669"/>
    <property type="project" value="TreeGrafter"/>
</dbReference>
<feature type="compositionally biased region" description="Acidic residues" evidence="3">
    <location>
        <begin position="740"/>
        <end position="756"/>
    </location>
</feature>
<dbReference type="GO" id="GO:0000027">
    <property type="term" value="P:ribosomal large subunit assembly"/>
    <property type="evidence" value="ECO:0007669"/>
    <property type="project" value="TreeGrafter"/>
</dbReference>
<keyword evidence="2" id="KW-0067">ATP-binding</keyword>
<feature type="compositionally biased region" description="Acidic residues" evidence="3">
    <location>
        <begin position="964"/>
        <end position="983"/>
    </location>
</feature>
<dbReference type="FunFam" id="3.40.50.410:FF:000028">
    <property type="entry name" value="Midasin"/>
    <property type="match status" value="1"/>
</dbReference>
<feature type="region of interest" description="Disordered" evidence="3">
    <location>
        <begin position="314"/>
        <end position="336"/>
    </location>
</feature>
<dbReference type="EMBL" id="KA645664">
    <property type="protein sequence ID" value="AFP60293.1"/>
    <property type="molecule type" value="mRNA"/>
</dbReference>
<dbReference type="GO" id="GO:0005524">
    <property type="term" value="F:ATP binding"/>
    <property type="evidence" value="ECO:0007669"/>
    <property type="project" value="UniProtKB-KW"/>
</dbReference>
<evidence type="ECO:0000256" key="1">
    <source>
        <dbReference type="ARBA" id="ARBA00022741"/>
    </source>
</evidence>
<dbReference type="GO" id="GO:0000055">
    <property type="term" value="P:ribosomal large subunit export from nucleus"/>
    <property type="evidence" value="ECO:0007669"/>
    <property type="project" value="TreeGrafter"/>
</dbReference>
<feature type="compositionally biased region" description="Basic and acidic residues" evidence="3">
    <location>
        <begin position="952"/>
        <end position="963"/>
    </location>
</feature>
<feature type="compositionally biased region" description="Acidic residues" evidence="3">
    <location>
        <begin position="920"/>
        <end position="930"/>
    </location>
</feature>
<feature type="compositionally biased region" description="Basic and acidic residues" evidence="3">
    <location>
        <begin position="577"/>
        <end position="601"/>
    </location>
</feature>
<feature type="domain" description="VWFA" evidence="4">
    <location>
        <begin position="1167"/>
        <end position="1362"/>
    </location>
</feature>
<keyword evidence="1" id="KW-0547">Nucleotide-binding</keyword>
<dbReference type="InterPro" id="IPR002035">
    <property type="entry name" value="VWF_A"/>
</dbReference>
<feature type="compositionally biased region" description="Basic and acidic residues" evidence="3">
    <location>
        <begin position="538"/>
        <end position="553"/>
    </location>
</feature>
<feature type="region of interest" description="Disordered" evidence="3">
    <location>
        <begin position="445"/>
        <end position="1030"/>
    </location>
</feature>
<feature type="compositionally biased region" description="Basic and acidic residues" evidence="3">
    <location>
        <begin position="464"/>
        <end position="522"/>
    </location>
</feature>
<dbReference type="CDD" id="cd01460">
    <property type="entry name" value="vWA_midasin"/>
    <property type="match status" value="1"/>
</dbReference>
<feature type="compositionally biased region" description="Basic and acidic residues" evidence="3">
    <location>
        <begin position="999"/>
        <end position="1023"/>
    </location>
</feature>
<organism evidence="5">
    <name type="scientific">Musca domestica</name>
    <name type="common">House fly</name>
    <dbReference type="NCBI Taxonomy" id="7370"/>
    <lineage>
        <taxon>Eukaryota</taxon>
        <taxon>Metazoa</taxon>
        <taxon>Ecdysozoa</taxon>
        <taxon>Arthropoda</taxon>
        <taxon>Hexapoda</taxon>
        <taxon>Insecta</taxon>
        <taxon>Pterygota</taxon>
        <taxon>Neoptera</taxon>
        <taxon>Endopterygota</taxon>
        <taxon>Diptera</taxon>
        <taxon>Brachycera</taxon>
        <taxon>Muscomorpha</taxon>
        <taxon>Muscoidea</taxon>
        <taxon>Muscidae</taxon>
        <taxon>Musca</taxon>
    </lineage>
</organism>
<protein>
    <recommendedName>
        <fullName evidence="4">VWFA domain-containing protein</fullName>
    </recommendedName>
</protein>
<dbReference type="SUPFAM" id="SSF53300">
    <property type="entry name" value="vWA-like"/>
    <property type="match status" value="1"/>
</dbReference>
<dbReference type="VEuPathDB" id="VectorBase:MDOA009824"/>
<proteinExistence type="evidence at transcript level"/>
<dbReference type="GO" id="GO:0005634">
    <property type="term" value="C:nucleus"/>
    <property type="evidence" value="ECO:0007669"/>
    <property type="project" value="TreeGrafter"/>
</dbReference>
<feature type="compositionally biased region" description="Basic and acidic residues" evidence="3">
    <location>
        <begin position="614"/>
        <end position="634"/>
    </location>
</feature>
<feature type="compositionally biased region" description="Basic and acidic residues" evidence="3">
    <location>
        <begin position="686"/>
        <end position="701"/>
    </location>
</feature>
<sequence length="1373" mass="159014">MRTEFEDFTLPAFCIKTMCLHLGKAKQRLQPQMLQLNENIDLYFHKSVFKLKLLQNIMLTPLSELGPPNIERIKGFAVDFFLLVQNQRQLLAQTTKNIYDYHQTLQQLKQLEGIQQSSNDQQLSHLDFQTLRDQYNTLKSSFIKIRYVFEQFKLFWNCVPKKQQPENALFQGNNLLLQNTEQFNAIQSHAQQILKLCKSTLKEMLENNHEFLCQARLQHYQEAHQTIQDTMANLIKCFEISPKEFMPIAKPLIDLSNALQQTKEQLQTPTSSLSLSLTEDIRENHLENITPELENIIHSILMALQKLYKKYPSKTASEDTNNSPKRKEEDAEDDLQEQHLKSKIYKELKDDWLTMQVDVINTKLSNILLNLKLTQPSAEKLQLIQQLLTVQPLLEQFNLMAEYYLLQQLGAHKISVKILSIVLTVFVEISTKGFCVPQDLMQDEQGEQKKDQKNGEGFGLEDGTGEKDASDKIESEDQLEDAKRPEDRKEEQDKNEDQQQTKEEKGIEMSEDFEGKAEKPDKPEEDDSGESEDEEEMNKEMGETEEGAEKLDDQIWGDDEEEQEEEEEKDLEEEDDGKGSKDEKDSHNDLNSKDEQAKDSEQNNEEETGLDSTNDPKEDKRKQQEKDIEDMKDQEQDEEQMNPYHNELEEPPEPEDFDMGDMNMDDKEENEQDDKGGEDNNPFDIDTMKENMPEQEEKSQENGDENQEEENPEKTEDDIDDSDDETGEQNQMKEDKSQETPEEEEENAEDKPEDEAEQQKRGETMDEEEKPNDEDQTEESKEEKPENYEQSKDKSSKEENVQSTPDTEVDGSKDQMPAEQTEKDVQQEQTMDEQDTGEEKDGVGQAENDTTDGGHQGIAETKETATQEERKNERKTEEKRRQGQTNEERTLGEAEKNKIKQLKTIDKLNEKQQDDNAKDNEEDDQEMEADEYQHVKDPKANDKTTLDNATEEQSKKMQHLEDEEKKDDDELEGETNENMDLDETPAPQDEQQENLEEMSAEKLEKNNDKPSKSSEKTNERAETQEEMEIEGEVVQTITVPRSNDTTAHCNTELLINDTTNVEDMTTAESLELRKLYQQQVTSQKPSAATNDDQESWQVISNRMTQNARDLCEQLRLILEPTKCTRLKGDYRTGRRINMKKIIPYIASQFRKDKIWLRRTKPAQRDYKITIAIDDSKSMHHNNSKTLTLEAISLVSQALTLLESGRLSVVSFGEQPQILLNHTEQFDGPKLVNSLQFSQDKTKIAGMLDFIRTVNAEEGAMGSSDNGLFENLLLILSDGRNIFSEGKMKVKNAIKLARLQRIFLVYIIIDNPDNKNSILDIQTMEMLPDKRINIKSYLDEFPFPYYVIVRDLNQLPLVLSEAMRQWFEMVNSEQ</sequence>
<feature type="compositionally biased region" description="Polar residues" evidence="3">
    <location>
        <begin position="314"/>
        <end position="323"/>
    </location>
</feature>
<dbReference type="Pfam" id="PF00092">
    <property type="entry name" value="VWA"/>
    <property type="match status" value="1"/>
</dbReference>
<feature type="compositionally biased region" description="Basic and acidic residues" evidence="3">
    <location>
        <begin position="931"/>
        <end position="945"/>
    </location>
</feature>
<dbReference type="VEuPathDB" id="VectorBase:MDOMA2_000291"/>
<feature type="compositionally biased region" description="Basic and acidic residues" evidence="3">
    <location>
        <begin position="778"/>
        <end position="800"/>
    </location>
</feature>
<reference evidence="5" key="1">
    <citation type="submission" date="2012-08" db="EMBL/GenBank/DDBJ databases">
        <title>Transcriptome of adult Musca domestica launches a platform for comparative house fly gene expression and characterization of differential gene expression among resistant and susceptible house flies.</title>
        <authorList>
            <person name="Liu N."/>
            <person name="Zhang L."/>
            <person name="Li M."/>
            <person name="Reid W."/>
        </authorList>
    </citation>
    <scope>NUCLEOTIDE SEQUENCE</scope>
    <source>
        <strain evidence="5">ALHF</strain>
        <tissue evidence="5">Whole body</tissue>
    </source>
</reference>
<dbReference type="InterPro" id="IPR036465">
    <property type="entry name" value="vWFA_dom_sf"/>
</dbReference>
<feature type="compositionally biased region" description="Acidic residues" evidence="3">
    <location>
        <begin position="555"/>
        <end position="576"/>
    </location>
</feature>
<dbReference type="PROSITE" id="PS50234">
    <property type="entry name" value="VWFA"/>
    <property type="match status" value="1"/>
</dbReference>
<dbReference type="PANTHER" id="PTHR48103:SF2">
    <property type="entry name" value="MIDASIN"/>
    <property type="match status" value="1"/>
</dbReference>
<evidence type="ECO:0000256" key="3">
    <source>
        <dbReference type="SAM" id="MobiDB-lite"/>
    </source>
</evidence>
<dbReference type="PANTHER" id="PTHR48103">
    <property type="entry name" value="MIDASIN-RELATED"/>
    <property type="match status" value="1"/>
</dbReference>
<feature type="compositionally biased region" description="Acidic residues" evidence="3">
    <location>
        <begin position="702"/>
        <end position="727"/>
    </location>
</feature>
<feature type="compositionally biased region" description="Acidic residues" evidence="3">
    <location>
        <begin position="649"/>
        <end position="659"/>
    </location>
</feature>
<evidence type="ECO:0000259" key="4">
    <source>
        <dbReference type="PROSITE" id="PS50234"/>
    </source>
</evidence>
<evidence type="ECO:0000256" key="2">
    <source>
        <dbReference type="ARBA" id="ARBA00022840"/>
    </source>
</evidence>